<dbReference type="Pfam" id="PF03706">
    <property type="entry name" value="LPG_synthase_TM"/>
    <property type="match status" value="1"/>
</dbReference>
<feature type="transmembrane region" description="Helical" evidence="6">
    <location>
        <begin position="231"/>
        <end position="250"/>
    </location>
</feature>
<feature type="transmembrane region" description="Helical" evidence="6">
    <location>
        <begin position="134"/>
        <end position="153"/>
    </location>
</feature>
<comment type="subcellular location">
    <subcellularLocation>
        <location evidence="1">Cell membrane</location>
        <topology evidence="1">Multi-pass membrane protein</topology>
    </subcellularLocation>
</comment>
<sequence length="350" mass="38302">MSKSLKSVVTNFLKYALGFLVLGYVIYSNWEPKNGGQGIKNLLGQTPDYSLLALMFLFTGVTISCQILRWYLLVRALDLPFTVRNAFRLGMIGYFYNTLLPGSVGGDAIKMVFIARANPGRWASAAATVVVDRLMGLFGLLFFSAAIGGSMWLSGDPQIANNDWLTKIIAVCSVLVIAAVAGWVILGFVPQPRAERIGERLRKLKYVGKPLDDVWEAVLIYRRRPKAIYQTLPLTAFGQVLMVVYLHLAVRVYPNPDPASLVEHFVIGPIGFIAQAFFPAPGGVGGAEYIFGYLYTILGRPEQTGVVGRLTLRVAEITLGGMGYIVYLSMKAELPATDVADEPKLPPETA</sequence>
<proteinExistence type="predicted"/>
<evidence type="ECO:0000256" key="4">
    <source>
        <dbReference type="ARBA" id="ARBA00022989"/>
    </source>
</evidence>
<dbReference type="PANTHER" id="PTHR40277:SF1">
    <property type="entry name" value="BLL5419 PROTEIN"/>
    <property type="match status" value="1"/>
</dbReference>
<keyword evidence="5 6" id="KW-0472">Membrane</keyword>
<reference evidence="8" key="1">
    <citation type="submission" date="2019-08" db="EMBL/GenBank/DDBJ databases">
        <title>Limnoglobus roseus gen. nov., sp. nov., a novel freshwater planctomycete with a giant genome from the family Gemmataceae.</title>
        <authorList>
            <person name="Kulichevskaya I.S."/>
            <person name="Naumoff D.G."/>
            <person name="Miroshnikov K."/>
            <person name="Ivanova A."/>
            <person name="Philippov D.A."/>
            <person name="Hakobyan A."/>
            <person name="Rijpstra I.C."/>
            <person name="Sinninghe Damste J.S."/>
            <person name="Liesack W."/>
            <person name="Dedysh S.N."/>
        </authorList>
    </citation>
    <scope>NUCLEOTIDE SEQUENCE [LARGE SCALE GENOMIC DNA]</scope>
    <source>
        <strain evidence="8">PX52</strain>
    </source>
</reference>
<protein>
    <submittedName>
        <fullName evidence="7">Uncharacterized protein</fullName>
    </submittedName>
</protein>
<keyword evidence="8" id="KW-1185">Reference proteome</keyword>
<evidence type="ECO:0000313" key="8">
    <source>
        <dbReference type="Proteomes" id="UP000324974"/>
    </source>
</evidence>
<dbReference type="KEGG" id="lrs:PX52LOC_02975"/>
<dbReference type="GO" id="GO:0005886">
    <property type="term" value="C:plasma membrane"/>
    <property type="evidence" value="ECO:0007669"/>
    <property type="project" value="UniProtKB-SubCell"/>
</dbReference>
<organism evidence="7 8">
    <name type="scientific">Limnoglobus roseus</name>
    <dbReference type="NCBI Taxonomy" id="2598579"/>
    <lineage>
        <taxon>Bacteria</taxon>
        <taxon>Pseudomonadati</taxon>
        <taxon>Planctomycetota</taxon>
        <taxon>Planctomycetia</taxon>
        <taxon>Gemmatales</taxon>
        <taxon>Gemmataceae</taxon>
        <taxon>Limnoglobus</taxon>
    </lineage>
</organism>
<evidence type="ECO:0000256" key="6">
    <source>
        <dbReference type="SAM" id="Phobius"/>
    </source>
</evidence>
<feature type="transmembrane region" description="Helical" evidence="6">
    <location>
        <begin position="165"/>
        <end position="189"/>
    </location>
</feature>
<keyword evidence="2" id="KW-1003">Cell membrane</keyword>
<evidence type="ECO:0000256" key="1">
    <source>
        <dbReference type="ARBA" id="ARBA00004651"/>
    </source>
</evidence>
<name>A0A5C1AD10_9BACT</name>
<gene>
    <name evidence="7" type="ORF">PX52LOC_02975</name>
</gene>
<feature type="transmembrane region" description="Helical" evidence="6">
    <location>
        <begin position="51"/>
        <end position="72"/>
    </location>
</feature>
<evidence type="ECO:0000313" key="7">
    <source>
        <dbReference type="EMBL" id="QEL16037.1"/>
    </source>
</evidence>
<keyword evidence="4 6" id="KW-1133">Transmembrane helix</keyword>
<evidence type="ECO:0000256" key="3">
    <source>
        <dbReference type="ARBA" id="ARBA00022692"/>
    </source>
</evidence>
<dbReference type="RefSeq" id="WP_168219002.1">
    <property type="nucleotide sequence ID" value="NZ_CP042425.1"/>
</dbReference>
<dbReference type="AlphaFoldDB" id="A0A5C1AD10"/>
<dbReference type="InterPro" id="IPR022791">
    <property type="entry name" value="L-PG_synthase/AglD"/>
</dbReference>
<dbReference type="EMBL" id="CP042425">
    <property type="protein sequence ID" value="QEL16037.1"/>
    <property type="molecule type" value="Genomic_DNA"/>
</dbReference>
<keyword evidence="3 6" id="KW-0812">Transmembrane</keyword>
<feature type="transmembrane region" description="Helical" evidence="6">
    <location>
        <begin position="270"/>
        <end position="298"/>
    </location>
</feature>
<dbReference type="PANTHER" id="PTHR40277">
    <property type="entry name" value="BLL5419 PROTEIN"/>
    <property type="match status" value="1"/>
</dbReference>
<dbReference type="Proteomes" id="UP000324974">
    <property type="component" value="Chromosome"/>
</dbReference>
<accession>A0A5C1AD10</accession>
<evidence type="ECO:0000256" key="2">
    <source>
        <dbReference type="ARBA" id="ARBA00022475"/>
    </source>
</evidence>
<evidence type="ECO:0000256" key="5">
    <source>
        <dbReference type="ARBA" id="ARBA00023136"/>
    </source>
</evidence>
<feature type="transmembrane region" description="Helical" evidence="6">
    <location>
        <begin position="12"/>
        <end position="30"/>
    </location>
</feature>